<dbReference type="PANTHER" id="PTHR11566:SF215">
    <property type="entry name" value="DYNAMIN GTPASE"/>
    <property type="match status" value="1"/>
</dbReference>
<feature type="domain" description="Dynamin GTPase" evidence="3">
    <location>
        <begin position="1"/>
        <end position="268"/>
    </location>
</feature>
<dbReference type="Proteomes" id="UP000244855">
    <property type="component" value="Unassembled WGS sequence"/>
</dbReference>
<evidence type="ECO:0000313" key="4">
    <source>
        <dbReference type="EMBL" id="PVH96086.1"/>
    </source>
</evidence>
<sequence length="613" mass="68824">MTEATTIVGSNLLVKIDQLFACNVGNSIALPQIVVVRDQSSGTSSVLEGLTGLPFPRDSGLCTRFATQITFRRSTEAYITISIIPAKNSSSQDRERLQGWTKSGLKSLDAATFAGLMAEVAKVIGIGATTEQCQKTFSNDQHFSVIDVPGIFKRTTHGLTTKEDIAMVNNMVHEYMSNPRSVMLTFVPCNVDIATQEILERAEDVDPERIRTLGFFAKEHPWNTLEKEKVGIELLRSRLQEVLEDLIRREFPNVKGEMNQMLRKLEQDLKALEPKRQSQTEQSQYLMDIALGFQKITSLAIHSDYSRSNLLEKGSQLRLATEAVTGGQKFADTMALYGYSYTFKLDSKALNEVFANAITSNISDELNEEIDQGDDAGSFTADNSKATPCRLNIDHLDVQDVVYPNTDVLLPSEMDIMACLKKEYEESRGFELGTFDASLLGVTMKQQAADWRDLALGHISDIIVLVHNFIFGVLEHLTPNHRVYDGIKSRLIDDMINKYQKAMLHTKFVFRQECLRSQLEQCAISNRELGVVVKLSDVVQNNPLSNENHTVLQVHDILQSYCKVARKRFVDCVRMQVADTLLVAGSDTPLTFLEDIVGEDSVVKRRRQYLEKD</sequence>
<keyword evidence="2" id="KW-0342">GTP-binding</keyword>
<dbReference type="OrthoDB" id="415706at2759"/>
<dbReference type="STRING" id="97972.A0A2V1DD61"/>
<dbReference type="GO" id="GO:0005739">
    <property type="term" value="C:mitochondrion"/>
    <property type="evidence" value="ECO:0007669"/>
    <property type="project" value="TreeGrafter"/>
</dbReference>
<gene>
    <name evidence="4" type="ORF">DM02DRAFT_688587</name>
</gene>
<proteinExistence type="predicted"/>
<dbReference type="InterPro" id="IPR045063">
    <property type="entry name" value="Dynamin_N"/>
</dbReference>
<dbReference type="SMART" id="SM00053">
    <property type="entry name" value="DYNc"/>
    <property type="match status" value="1"/>
</dbReference>
<dbReference type="GO" id="GO:0048312">
    <property type="term" value="P:intracellular distribution of mitochondria"/>
    <property type="evidence" value="ECO:0007669"/>
    <property type="project" value="TreeGrafter"/>
</dbReference>
<dbReference type="PRINTS" id="PR00195">
    <property type="entry name" value="DYNAMIN"/>
</dbReference>
<evidence type="ECO:0000259" key="3">
    <source>
        <dbReference type="SMART" id="SM00053"/>
    </source>
</evidence>
<dbReference type="GO" id="GO:0003924">
    <property type="term" value="F:GTPase activity"/>
    <property type="evidence" value="ECO:0007669"/>
    <property type="project" value="InterPro"/>
</dbReference>
<dbReference type="GO" id="GO:0006897">
    <property type="term" value="P:endocytosis"/>
    <property type="evidence" value="ECO:0007669"/>
    <property type="project" value="TreeGrafter"/>
</dbReference>
<accession>A0A2V1DD61</accession>
<dbReference type="AlphaFoldDB" id="A0A2V1DD61"/>
<reference evidence="4 5" key="1">
    <citation type="journal article" date="2018" name="Sci. Rep.">
        <title>Comparative genomics provides insights into the lifestyle and reveals functional heterogeneity of dark septate endophytic fungi.</title>
        <authorList>
            <person name="Knapp D.G."/>
            <person name="Nemeth J.B."/>
            <person name="Barry K."/>
            <person name="Hainaut M."/>
            <person name="Henrissat B."/>
            <person name="Johnson J."/>
            <person name="Kuo A."/>
            <person name="Lim J.H.P."/>
            <person name="Lipzen A."/>
            <person name="Nolan M."/>
            <person name="Ohm R.A."/>
            <person name="Tamas L."/>
            <person name="Grigoriev I.V."/>
            <person name="Spatafora J.W."/>
            <person name="Nagy L.G."/>
            <person name="Kovacs G.M."/>
        </authorList>
    </citation>
    <scope>NUCLEOTIDE SEQUENCE [LARGE SCALE GENOMIC DNA]</scope>
    <source>
        <strain evidence="4 5">DSE2036</strain>
    </source>
</reference>
<dbReference type="InterPro" id="IPR022812">
    <property type="entry name" value="Dynamin"/>
</dbReference>
<dbReference type="SUPFAM" id="SSF52540">
    <property type="entry name" value="P-loop containing nucleoside triphosphate hydrolases"/>
    <property type="match status" value="1"/>
</dbReference>
<organism evidence="4 5">
    <name type="scientific">Periconia macrospinosa</name>
    <dbReference type="NCBI Taxonomy" id="97972"/>
    <lineage>
        <taxon>Eukaryota</taxon>
        <taxon>Fungi</taxon>
        <taxon>Dikarya</taxon>
        <taxon>Ascomycota</taxon>
        <taxon>Pezizomycotina</taxon>
        <taxon>Dothideomycetes</taxon>
        <taxon>Pleosporomycetidae</taxon>
        <taxon>Pleosporales</taxon>
        <taxon>Massarineae</taxon>
        <taxon>Periconiaceae</taxon>
        <taxon>Periconia</taxon>
    </lineage>
</organism>
<dbReference type="GO" id="GO:0008017">
    <property type="term" value="F:microtubule binding"/>
    <property type="evidence" value="ECO:0007669"/>
    <property type="project" value="TreeGrafter"/>
</dbReference>
<keyword evidence="5" id="KW-1185">Reference proteome</keyword>
<dbReference type="GO" id="GO:0016020">
    <property type="term" value="C:membrane"/>
    <property type="evidence" value="ECO:0007669"/>
    <property type="project" value="TreeGrafter"/>
</dbReference>
<protein>
    <submittedName>
        <fullName evidence="4">Dynamin GTPase</fullName>
    </submittedName>
</protein>
<dbReference type="Pfam" id="PF01031">
    <property type="entry name" value="Dynamin_M"/>
    <property type="match status" value="1"/>
</dbReference>
<dbReference type="Pfam" id="PF00350">
    <property type="entry name" value="Dynamin_N"/>
    <property type="match status" value="1"/>
</dbReference>
<evidence type="ECO:0000256" key="1">
    <source>
        <dbReference type="ARBA" id="ARBA00022741"/>
    </source>
</evidence>
<dbReference type="EMBL" id="KZ805474">
    <property type="protein sequence ID" value="PVH96086.1"/>
    <property type="molecule type" value="Genomic_DNA"/>
</dbReference>
<dbReference type="InterPro" id="IPR000375">
    <property type="entry name" value="Dynamin_stalk"/>
</dbReference>
<keyword evidence="1" id="KW-0547">Nucleotide-binding</keyword>
<evidence type="ECO:0000256" key="2">
    <source>
        <dbReference type="ARBA" id="ARBA00023134"/>
    </source>
</evidence>
<dbReference type="PANTHER" id="PTHR11566">
    <property type="entry name" value="DYNAMIN"/>
    <property type="match status" value="1"/>
</dbReference>
<dbReference type="Gene3D" id="3.40.50.300">
    <property type="entry name" value="P-loop containing nucleotide triphosphate hydrolases"/>
    <property type="match status" value="2"/>
</dbReference>
<dbReference type="GO" id="GO:0005525">
    <property type="term" value="F:GTP binding"/>
    <property type="evidence" value="ECO:0007669"/>
    <property type="project" value="InterPro"/>
</dbReference>
<dbReference type="InterPro" id="IPR027417">
    <property type="entry name" value="P-loop_NTPase"/>
</dbReference>
<evidence type="ECO:0000313" key="5">
    <source>
        <dbReference type="Proteomes" id="UP000244855"/>
    </source>
</evidence>
<dbReference type="InterPro" id="IPR001401">
    <property type="entry name" value="Dynamin_GTPase"/>
</dbReference>
<dbReference type="GO" id="GO:0000266">
    <property type="term" value="P:mitochondrial fission"/>
    <property type="evidence" value="ECO:0007669"/>
    <property type="project" value="TreeGrafter"/>
</dbReference>
<dbReference type="GO" id="GO:0016559">
    <property type="term" value="P:peroxisome fission"/>
    <property type="evidence" value="ECO:0007669"/>
    <property type="project" value="TreeGrafter"/>
</dbReference>
<name>A0A2V1DD61_9PLEO</name>
<dbReference type="GO" id="GO:0005874">
    <property type="term" value="C:microtubule"/>
    <property type="evidence" value="ECO:0007669"/>
    <property type="project" value="TreeGrafter"/>
</dbReference>